<evidence type="ECO:0000313" key="2">
    <source>
        <dbReference type="EMBL" id="GGD87101.1"/>
    </source>
</evidence>
<gene>
    <name evidence="2" type="ORF">GCM10011312_08940</name>
</gene>
<organism evidence="2 3">
    <name type="scientific">Planktosalinus lacus</name>
    <dbReference type="NCBI Taxonomy" id="1526573"/>
    <lineage>
        <taxon>Bacteria</taxon>
        <taxon>Pseudomonadati</taxon>
        <taxon>Bacteroidota</taxon>
        <taxon>Flavobacteriia</taxon>
        <taxon>Flavobacteriales</taxon>
        <taxon>Flavobacteriaceae</taxon>
        <taxon>Planktosalinus</taxon>
    </lineage>
</organism>
<dbReference type="Proteomes" id="UP000652231">
    <property type="component" value="Unassembled WGS sequence"/>
</dbReference>
<protein>
    <submittedName>
        <fullName evidence="2">Uncharacterized protein</fullName>
    </submittedName>
</protein>
<accession>A0A8J2Y5Q8</accession>
<keyword evidence="3" id="KW-1185">Reference proteome</keyword>
<keyword evidence="1" id="KW-0732">Signal</keyword>
<proteinExistence type="predicted"/>
<sequence>MKNLKLLSLLTILFIFNSCSNDDDSAPQLSEEEHIAQMIQEVKSTTSSFNNINTAMNAGWDTDLSGCVEHPTAGGMGHHYARLEYMDGRVNHLEPQVLLYAMNENEEMEFLGVEYIVPFEILPADEEPPVLFYQEFHANQELGIWALHVWTEKENANGIFEDFNPTVSCDNWINYLINQVRTETAAYVDFNTATNAGWDTDLSGCVEHPSEGGMGHHFARLEYMDGRVNHLEPQVLLFNPDENDEMEFLGVEYIVPYAIHPADAEPPLLFNQQFHQNEQLEIWALHVWTETENPSGIFYDWNPNVSCN</sequence>
<dbReference type="RefSeq" id="WP_188439913.1">
    <property type="nucleotide sequence ID" value="NZ_BMGK01000003.1"/>
</dbReference>
<reference evidence="2" key="2">
    <citation type="submission" date="2020-09" db="EMBL/GenBank/DDBJ databases">
        <authorList>
            <person name="Sun Q."/>
            <person name="Zhou Y."/>
        </authorList>
    </citation>
    <scope>NUCLEOTIDE SEQUENCE</scope>
    <source>
        <strain evidence="2">CGMCC 1.12924</strain>
    </source>
</reference>
<name>A0A8J2Y5Q8_9FLAO</name>
<reference evidence="2" key="1">
    <citation type="journal article" date="2014" name="Int. J. Syst. Evol. Microbiol.">
        <title>Complete genome sequence of Corynebacterium casei LMG S-19264T (=DSM 44701T), isolated from a smear-ripened cheese.</title>
        <authorList>
            <consortium name="US DOE Joint Genome Institute (JGI-PGF)"/>
            <person name="Walter F."/>
            <person name="Albersmeier A."/>
            <person name="Kalinowski J."/>
            <person name="Ruckert C."/>
        </authorList>
    </citation>
    <scope>NUCLEOTIDE SEQUENCE</scope>
    <source>
        <strain evidence="2">CGMCC 1.12924</strain>
    </source>
</reference>
<comment type="caution">
    <text evidence="2">The sequence shown here is derived from an EMBL/GenBank/DDBJ whole genome shotgun (WGS) entry which is preliminary data.</text>
</comment>
<dbReference type="AlphaFoldDB" id="A0A8J2Y5Q8"/>
<feature type="chain" id="PRO_5035294273" evidence="1">
    <location>
        <begin position="22"/>
        <end position="308"/>
    </location>
</feature>
<evidence type="ECO:0000313" key="3">
    <source>
        <dbReference type="Proteomes" id="UP000652231"/>
    </source>
</evidence>
<dbReference type="EMBL" id="BMGK01000003">
    <property type="protein sequence ID" value="GGD87101.1"/>
    <property type="molecule type" value="Genomic_DNA"/>
</dbReference>
<feature type="signal peptide" evidence="1">
    <location>
        <begin position="1"/>
        <end position="21"/>
    </location>
</feature>
<evidence type="ECO:0000256" key="1">
    <source>
        <dbReference type="SAM" id="SignalP"/>
    </source>
</evidence>